<dbReference type="GO" id="GO:0016740">
    <property type="term" value="F:transferase activity"/>
    <property type="evidence" value="ECO:0007669"/>
    <property type="project" value="UniProtKB-ARBA"/>
</dbReference>
<dbReference type="Gene3D" id="3.40.50.800">
    <property type="entry name" value="Anticodon-binding domain"/>
    <property type="match status" value="1"/>
</dbReference>
<dbReference type="Gene3D" id="3.30.930.10">
    <property type="entry name" value="Bira Bifunctional Protein, Domain 2"/>
    <property type="match status" value="1"/>
</dbReference>
<dbReference type="GO" id="GO:0005829">
    <property type="term" value="C:cytosol"/>
    <property type="evidence" value="ECO:0007669"/>
    <property type="project" value="TreeGrafter"/>
</dbReference>
<evidence type="ECO:0000256" key="1">
    <source>
        <dbReference type="ARBA" id="ARBA00022490"/>
    </source>
</evidence>
<evidence type="ECO:0000259" key="5">
    <source>
        <dbReference type="Pfam" id="PF04073"/>
    </source>
</evidence>
<dbReference type="CDD" id="cd04334">
    <property type="entry name" value="ProRS-INS"/>
    <property type="match status" value="1"/>
</dbReference>
<dbReference type="Pfam" id="PF04073">
    <property type="entry name" value="tRNA_edit"/>
    <property type="match status" value="1"/>
</dbReference>
<evidence type="ECO:0000313" key="6">
    <source>
        <dbReference type="EMBL" id="SHK57693.1"/>
    </source>
</evidence>
<dbReference type="PANTHER" id="PTHR42753">
    <property type="entry name" value="MITOCHONDRIAL RIBOSOME PROTEIN L39/PROLYL-TRNA LIGASE FAMILY MEMBER"/>
    <property type="match status" value="1"/>
</dbReference>
<reference evidence="6 7" key="1">
    <citation type="submission" date="2016-11" db="EMBL/GenBank/DDBJ databases">
        <authorList>
            <person name="Jaros S."/>
            <person name="Januszkiewicz K."/>
            <person name="Wedrychowicz H."/>
        </authorList>
    </citation>
    <scope>NUCLEOTIDE SEQUENCE [LARGE SCALE GENOMIC DNA]</scope>
    <source>
        <strain evidence="6 7">DSM 15212</strain>
    </source>
</reference>
<dbReference type="InterPro" id="IPR007214">
    <property type="entry name" value="YbaK/aa-tRNA-synth-assoc-dom"/>
</dbReference>
<evidence type="ECO:0000259" key="4">
    <source>
        <dbReference type="Pfam" id="PF03129"/>
    </source>
</evidence>
<dbReference type="STRING" id="1121301.SAMN02745912_03723"/>
<dbReference type="InterPro" id="IPR036621">
    <property type="entry name" value="Anticodon-bd_dom_sf"/>
</dbReference>
<name>A0A1M6TLB0_PARC5</name>
<dbReference type="Gene3D" id="3.90.960.10">
    <property type="entry name" value="YbaK/aminoacyl-tRNA synthetase-associated domain"/>
    <property type="match status" value="1"/>
</dbReference>
<dbReference type="SUPFAM" id="SSF52954">
    <property type="entry name" value="Class II aaRS ABD-related"/>
    <property type="match status" value="1"/>
</dbReference>
<keyword evidence="2" id="KW-0547">Nucleotide-binding</keyword>
<feature type="domain" description="YbaK/aminoacyl-tRNA synthetase-associated" evidence="5">
    <location>
        <begin position="222"/>
        <end position="336"/>
    </location>
</feature>
<keyword evidence="2" id="KW-0067">ATP-binding</keyword>
<dbReference type="InterPro" id="IPR044140">
    <property type="entry name" value="ProRS_anticodon_short"/>
</dbReference>
<dbReference type="InterPro" id="IPR036754">
    <property type="entry name" value="YbaK/aa-tRNA-synt-asso_dom_sf"/>
</dbReference>
<proteinExistence type="predicted"/>
<protein>
    <submittedName>
        <fullName evidence="6">Prolyl-tRNA synthetase</fullName>
    </submittedName>
</protein>
<dbReference type="CDD" id="cd00861">
    <property type="entry name" value="ProRS_anticodon_short"/>
    <property type="match status" value="1"/>
</dbReference>
<dbReference type="GO" id="GO:0005524">
    <property type="term" value="F:ATP binding"/>
    <property type="evidence" value="ECO:0007669"/>
    <property type="project" value="UniProtKB-KW"/>
</dbReference>
<dbReference type="OrthoDB" id="9809052at2"/>
<dbReference type="InterPro" id="IPR050062">
    <property type="entry name" value="Pro-tRNA_synthetase"/>
</dbReference>
<accession>A0A1M6TLB0</accession>
<keyword evidence="3 6" id="KW-0030">Aminoacyl-tRNA synthetase</keyword>
<dbReference type="RefSeq" id="WP_073153540.1">
    <property type="nucleotide sequence ID" value="NZ_FRAG01000096.1"/>
</dbReference>
<sequence length="533" mass="60882">MRMTKLTGKTLKNIEDEFNIESQKLLLRSAMFRNISPGVYSVLPFGIRAINKLLDLLSDQLEREGFQRVYIPSDIEFEKSVSLSLRNDMKSYKDLPKTIYDIFSSGREKIKIKDGLLRSKDFTTFRTCSFYENEELLLQGYENIIDFYKSKFCEMGLDIFSLKSYNEKNPADKADELIFTCGAGDRTIYSCDKCEFRTLEEVADFYVQQYETDDKEIEAVHTPDIKTIKELENFMNIKAENLAKTLLVKAGGEIVAVVIRGNRELNPYKLSSILNVPIRDINMAEYEEIDGNIETVPGFVGPVELEGVRIIVDKEITSVGALVTGANKKDYHLKNVKYGRDFVGDLIAEVSYIMDNDKCPVCGGSLDKEYGIDLGKILSLGKITDVKNLQYKDKEGKSKGIYGASSYIDIYKLLSIIVEKHHDEDGIIWPIKVAPYHVIISILNTKKEEQVKLGENIYRELKSRNIDVILDDRKERAGAKFYDADLLGIPIRIVVARGASENKVEFKLRWKNEKEELDVNEAIEKVLKLLKIY</sequence>
<dbReference type="EMBL" id="FRAG01000096">
    <property type="protein sequence ID" value="SHK57693.1"/>
    <property type="molecule type" value="Genomic_DNA"/>
</dbReference>
<dbReference type="GO" id="GO:0140096">
    <property type="term" value="F:catalytic activity, acting on a protein"/>
    <property type="evidence" value="ECO:0007669"/>
    <property type="project" value="UniProtKB-ARBA"/>
</dbReference>
<dbReference type="Proteomes" id="UP000184465">
    <property type="component" value="Unassembled WGS sequence"/>
</dbReference>
<gene>
    <name evidence="6" type="ORF">SAMN02745912_03723</name>
</gene>
<dbReference type="InterPro" id="IPR004154">
    <property type="entry name" value="Anticodon-bd"/>
</dbReference>
<dbReference type="InterPro" id="IPR045864">
    <property type="entry name" value="aa-tRNA-synth_II/BPL/LPL"/>
</dbReference>
<dbReference type="GO" id="GO:0004827">
    <property type="term" value="F:proline-tRNA ligase activity"/>
    <property type="evidence" value="ECO:0007669"/>
    <property type="project" value="TreeGrafter"/>
</dbReference>
<keyword evidence="3 6" id="KW-0436">Ligase</keyword>
<dbReference type="SUPFAM" id="SSF55681">
    <property type="entry name" value="Class II aaRS and biotin synthetases"/>
    <property type="match status" value="1"/>
</dbReference>
<feature type="domain" description="Anticodon-binding" evidence="4">
    <location>
        <begin position="438"/>
        <end position="528"/>
    </location>
</feature>
<organism evidence="6 7">
    <name type="scientific">Paramaledivibacter caminithermalis (strain DSM 15212 / CIP 107654 / DViRD3)</name>
    <name type="common">Clostridium caminithermale</name>
    <dbReference type="NCBI Taxonomy" id="1121301"/>
    <lineage>
        <taxon>Bacteria</taxon>
        <taxon>Bacillati</taxon>
        <taxon>Bacillota</taxon>
        <taxon>Clostridia</taxon>
        <taxon>Peptostreptococcales</taxon>
        <taxon>Caminicellaceae</taxon>
        <taxon>Paramaledivibacter</taxon>
    </lineage>
</organism>
<keyword evidence="7" id="KW-1185">Reference proteome</keyword>
<dbReference type="Pfam" id="PF03129">
    <property type="entry name" value="HGTP_anticodon"/>
    <property type="match status" value="1"/>
</dbReference>
<keyword evidence="1" id="KW-0963">Cytoplasm</keyword>
<dbReference type="GO" id="GO:0002161">
    <property type="term" value="F:aminoacyl-tRNA deacylase activity"/>
    <property type="evidence" value="ECO:0007669"/>
    <property type="project" value="InterPro"/>
</dbReference>
<evidence type="ECO:0000256" key="3">
    <source>
        <dbReference type="ARBA" id="ARBA00023146"/>
    </source>
</evidence>
<dbReference type="PANTHER" id="PTHR42753:SF2">
    <property type="entry name" value="PROLINE--TRNA LIGASE"/>
    <property type="match status" value="1"/>
</dbReference>
<dbReference type="SUPFAM" id="SSF55826">
    <property type="entry name" value="YbaK/ProRS associated domain"/>
    <property type="match status" value="1"/>
</dbReference>
<dbReference type="AlphaFoldDB" id="A0A1M6TLB0"/>
<evidence type="ECO:0000256" key="2">
    <source>
        <dbReference type="ARBA" id="ARBA00022840"/>
    </source>
</evidence>
<dbReference type="GO" id="GO:0006433">
    <property type="term" value="P:prolyl-tRNA aminoacylation"/>
    <property type="evidence" value="ECO:0007669"/>
    <property type="project" value="TreeGrafter"/>
</dbReference>
<evidence type="ECO:0000313" key="7">
    <source>
        <dbReference type="Proteomes" id="UP000184465"/>
    </source>
</evidence>